<dbReference type="RefSeq" id="XP_626818.1">
    <property type="nucleotide sequence ID" value="XM_626818.1"/>
</dbReference>
<dbReference type="OrthoDB" id="194386at2759"/>
<dbReference type="Pfam" id="PF10294">
    <property type="entry name" value="Methyltransf_16"/>
    <property type="match status" value="1"/>
</dbReference>
<reference evidence="1 2" key="1">
    <citation type="journal article" date="2004" name="Science">
        <title>Complete genome sequence of the apicomplexan, Cryptosporidium parvum.</title>
        <authorList>
            <person name="Abrahamsen M.S."/>
            <person name="Templeton T.J."/>
            <person name="Enomoto S."/>
            <person name="Abrahante J.E."/>
            <person name="Zhu G."/>
            <person name="Lancto C.A."/>
            <person name="Deng M."/>
            <person name="Liu C."/>
            <person name="Widmer G."/>
            <person name="Tzipori S."/>
            <person name="Buck G.A."/>
            <person name="Xu P."/>
            <person name="Bankier A.T."/>
            <person name="Dear P.H."/>
            <person name="Konfortov B.A."/>
            <person name="Spriggs H.F."/>
            <person name="Iyer L."/>
            <person name="Anantharaman V."/>
            <person name="Aravind L."/>
            <person name="Kapur V."/>
        </authorList>
    </citation>
    <scope>NUCLEOTIDE SEQUENCE [LARGE SCALE GENOMIC DNA]</scope>
    <source>
        <strain evidence="2">Iowa II</strain>
    </source>
</reference>
<comment type="caution">
    <text evidence="1">The sequence shown here is derived from an EMBL/GenBank/DDBJ whole genome shotgun (WGS) entry which is preliminary data.</text>
</comment>
<dbReference type="VEuPathDB" id="CryptoDB:cgd3_2570"/>
<organism evidence="1 2">
    <name type="scientific">Cryptosporidium parvum (strain Iowa II)</name>
    <dbReference type="NCBI Taxonomy" id="353152"/>
    <lineage>
        <taxon>Eukaryota</taxon>
        <taxon>Sar</taxon>
        <taxon>Alveolata</taxon>
        <taxon>Apicomplexa</taxon>
        <taxon>Conoidasida</taxon>
        <taxon>Coccidia</taxon>
        <taxon>Eucoccidiorida</taxon>
        <taxon>Eimeriorina</taxon>
        <taxon>Cryptosporidiidae</taxon>
        <taxon>Cryptosporidium</taxon>
    </lineage>
</organism>
<dbReference type="GeneID" id="3373904"/>
<dbReference type="SUPFAM" id="SSF53335">
    <property type="entry name" value="S-adenosyl-L-methionine-dependent methyltransferases"/>
    <property type="match status" value="1"/>
</dbReference>
<name>Q5CUJ6_CRYPI</name>
<dbReference type="InParanoid" id="Q5CUJ6"/>
<keyword evidence="2" id="KW-1185">Reference proteome</keyword>
<sequence length="379" mass="43328">MRYRKKKQKKMNRLKNAIFTLQSKKTVISICKHIGLFKDLALQVDLVKNILNCEILKKYPLPLIYQRNLICEIVKIIESAGDEVSDELYMHLSQLMGSCHSNLVSHIIITFPNNQTDICLNSSNLVNSGNFVFGFEECNLVGMRPWSAGYRLVEWLIHSVNLGRNVANSDLIELGSGIGISSIIPYSVLPIKSICSTDHDPKIINNLRYNFEINGILLNSEFEEHAKSNSNKKYARVMCLDWETININIAKEILKPLKNPIIISSDVIYDNDLTLLFVRTLRFFLSSCHEKKFGSYHKKCISKDPKNKSVKWDELQEADFGSMSTYAISVNTVRNQHTIQYFVDCCIENGLTISRDSKVIPMIFNIELDTPTVIFIISY</sequence>
<dbReference type="OMA" id="PIRTYRI"/>
<evidence type="ECO:0000313" key="1">
    <source>
        <dbReference type="EMBL" id="EAK89064.1"/>
    </source>
</evidence>
<accession>Q5CUJ6</accession>
<dbReference type="Gene3D" id="3.40.50.150">
    <property type="entry name" value="Vaccinia Virus protein VP39"/>
    <property type="match status" value="1"/>
</dbReference>
<dbReference type="Proteomes" id="UP000006726">
    <property type="component" value="Chromosome 3"/>
</dbReference>
<protein>
    <submittedName>
        <fullName evidence="1">Conserved protein</fullName>
    </submittedName>
</protein>
<dbReference type="AlphaFoldDB" id="Q5CUJ6"/>
<proteinExistence type="predicted"/>
<dbReference type="InterPro" id="IPR029063">
    <property type="entry name" value="SAM-dependent_MTases_sf"/>
</dbReference>
<dbReference type="KEGG" id="cpv:cgd3_2570"/>
<dbReference type="PANTHER" id="PTHR14614:SF130">
    <property type="entry name" value="PROTEIN-LYSINE N-METHYLTRANSFERASE EEF2KMT"/>
    <property type="match status" value="1"/>
</dbReference>
<evidence type="ECO:0000313" key="2">
    <source>
        <dbReference type="Proteomes" id="UP000006726"/>
    </source>
</evidence>
<dbReference type="PANTHER" id="PTHR14614">
    <property type="entry name" value="HEPATOCELLULAR CARCINOMA-ASSOCIATED ANTIGEN"/>
    <property type="match status" value="1"/>
</dbReference>
<gene>
    <name evidence="1" type="ORF">cgd3_2570</name>
</gene>
<dbReference type="EMBL" id="AAEE01000004">
    <property type="protein sequence ID" value="EAK89064.1"/>
    <property type="molecule type" value="Genomic_DNA"/>
</dbReference>
<dbReference type="InterPro" id="IPR019410">
    <property type="entry name" value="Methyltransf_16"/>
</dbReference>
<dbReference type="STRING" id="353152.Q5CUJ6"/>